<dbReference type="InterPro" id="IPR050701">
    <property type="entry name" value="Histone_Mod_Regulator"/>
</dbReference>
<keyword evidence="7" id="KW-0539">Nucleus</keyword>
<dbReference type="Pfam" id="PF13832">
    <property type="entry name" value="zf-HC5HC2H_2"/>
    <property type="match status" value="1"/>
</dbReference>
<dbReference type="SUPFAM" id="SSF57903">
    <property type="entry name" value="FYVE/PHD zinc finger"/>
    <property type="match status" value="1"/>
</dbReference>
<feature type="compositionally biased region" description="Low complexity" evidence="10">
    <location>
        <begin position="800"/>
        <end position="813"/>
    </location>
</feature>
<evidence type="ECO:0000313" key="13">
    <source>
        <dbReference type="EMBL" id="KAG0727399.1"/>
    </source>
</evidence>
<evidence type="ECO:0000256" key="10">
    <source>
        <dbReference type="SAM" id="MobiDB-lite"/>
    </source>
</evidence>
<feature type="region of interest" description="Disordered" evidence="10">
    <location>
        <begin position="537"/>
        <end position="650"/>
    </location>
</feature>
<dbReference type="InterPro" id="IPR019787">
    <property type="entry name" value="Znf_PHD-finger"/>
</dbReference>
<keyword evidence="9" id="KW-0175">Coiled coil</keyword>
<dbReference type="FunFam" id="3.30.40.10:FF:000042">
    <property type="entry name" value="protein AF-10 isoform X1"/>
    <property type="match status" value="1"/>
</dbReference>
<comment type="caution">
    <text evidence="13">The sequence shown here is derived from an EMBL/GenBank/DDBJ whole genome shotgun (WGS) entry which is preliminary data.</text>
</comment>
<dbReference type="GO" id="GO:0005634">
    <property type="term" value="C:nucleus"/>
    <property type="evidence" value="ECO:0007669"/>
    <property type="project" value="UniProtKB-SubCell"/>
</dbReference>
<evidence type="ECO:0000256" key="3">
    <source>
        <dbReference type="ARBA" id="ARBA00022723"/>
    </source>
</evidence>
<feature type="compositionally biased region" description="Polar residues" evidence="10">
    <location>
        <begin position="500"/>
        <end position="513"/>
    </location>
</feature>
<dbReference type="Pfam" id="PF13831">
    <property type="entry name" value="PHD_2"/>
    <property type="match status" value="1"/>
</dbReference>
<dbReference type="CDD" id="cd20901">
    <property type="entry name" value="CC_AF10"/>
    <property type="match status" value="1"/>
</dbReference>
<comment type="subcellular location">
    <subcellularLocation>
        <location evidence="1">Nucleus</location>
    </subcellularLocation>
</comment>
<feature type="domain" description="PHD-type" evidence="12">
    <location>
        <begin position="79"/>
        <end position="198"/>
    </location>
</feature>
<feature type="compositionally biased region" description="Low complexity" evidence="10">
    <location>
        <begin position="821"/>
        <end position="846"/>
    </location>
</feature>
<dbReference type="Gene3D" id="3.30.40.10">
    <property type="entry name" value="Zinc/RING finger domain, C3HC4 (zinc finger)"/>
    <property type="match status" value="2"/>
</dbReference>
<evidence type="ECO:0000256" key="2">
    <source>
        <dbReference type="ARBA" id="ARBA00022553"/>
    </source>
</evidence>
<dbReference type="SMART" id="SM00249">
    <property type="entry name" value="PHD"/>
    <property type="match status" value="2"/>
</dbReference>
<evidence type="ECO:0000256" key="6">
    <source>
        <dbReference type="ARBA" id="ARBA00022833"/>
    </source>
</evidence>
<feature type="compositionally biased region" description="Basic and acidic residues" evidence="10">
    <location>
        <begin position="224"/>
        <end position="237"/>
    </location>
</feature>
<feature type="compositionally biased region" description="Polar residues" evidence="10">
    <location>
        <begin position="625"/>
        <end position="635"/>
    </location>
</feature>
<keyword evidence="14" id="KW-1185">Reference proteome</keyword>
<dbReference type="PROSITE" id="PS51805">
    <property type="entry name" value="EPHD"/>
    <property type="match status" value="1"/>
</dbReference>
<feature type="compositionally biased region" description="Polar residues" evidence="10">
    <location>
        <begin position="445"/>
        <end position="472"/>
    </location>
</feature>
<dbReference type="CDD" id="cd15672">
    <property type="entry name" value="ePHD_AF10_like"/>
    <property type="match status" value="1"/>
</dbReference>
<keyword evidence="4" id="KW-0677">Repeat</keyword>
<keyword evidence="5 8" id="KW-0863">Zinc-finger</keyword>
<feature type="region of interest" description="Disordered" evidence="10">
    <location>
        <begin position="800"/>
        <end position="1145"/>
    </location>
</feature>
<dbReference type="EMBL" id="JACEEZ010003422">
    <property type="protein sequence ID" value="KAG0727399.1"/>
    <property type="molecule type" value="Genomic_DNA"/>
</dbReference>
<dbReference type="GO" id="GO:0042393">
    <property type="term" value="F:histone binding"/>
    <property type="evidence" value="ECO:0007669"/>
    <property type="project" value="UniProtKB-ARBA"/>
</dbReference>
<evidence type="ECO:0000256" key="1">
    <source>
        <dbReference type="ARBA" id="ARBA00004123"/>
    </source>
</evidence>
<dbReference type="InterPro" id="IPR001965">
    <property type="entry name" value="Znf_PHD"/>
</dbReference>
<feature type="compositionally biased region" description="Pro residues" evidence="10">
    <location>
        <begin position="1125"/>
        <end position="1144"/>
    </location>
</feature>
<protein>
    <submittedName>
        <fullName evidence="13">Protein AF-10</fullName>
    </submittedName>
</protein>
<dbReference type="FunFam" id="3.30.40.10:FF:000053">
    <property type="entry name" value="protein AF-10 isoform X2"/>
    <property type="match status" value="1"/>
</dbReference>
<dbReference type="Proteomes" id="UP000770661">
    <property type="component" value="Unassembled WGS sequence"/>
</dbReference>
<name>A0A8J5CZT4_CHIOP</name>
<dbReference type="InterPro" id="IPR013083">
    <property type="entry name" value="Znf_RING/FYVE/PHD"/>
</dbReference>
<dbReference type="AlphaFoldDB" id="A0A8J5CZT4"/>
<feature type="compositionally biased region" description="Polar residues" evidence="10">
    <location>
        <begin position="1074"/>
        <end position="1085"/>
    </location>
</feature>
<evidence type="ECO:0000313" key="14">
    <source>
        <dbReference type="Proteomes" id="UP000770661"/>
    </source>
</evidence>
<feature type="compositionally biased region" description="Low complexity" evidence="10">
    <location>
        <begin position="972"/>
        <end position="996"/>
    </location>
</feature>
<feature type="compositionally biased region" description="Basic and acidic residues" evidence="10">
    <location>
        <begin position="897"/>
        <end position="919"/>
    </location>
</feature>
<feature type="compositionally biased region" description="Pro residues" evidence="10">
    <location>
        <begin position="997"/>
        <end position="1015"/>
    </location>
</feature>
<dbReference type="PANTHER" id="PTHR13793">
    <property type="entry name" value="PHD FINGER PROTEINS"/>
    <property type="match status" value="1"/>
</dbReference>
<feature type="compositionally biased region" description="Basic and acidic residues" evidence="10">
    <location>
        <begin position="933"/>
        <end position="946"/>
    </location>
</feature>
<feature type="compositionally biased region" description="Basic and acidic residues" evidence="10">
    <location>
        <begin position="1086"/>
        <end position="1095"/>
    </location>
</feature>
<dbReference type="InterPro" id="IPR049773">
    <property type="entry name" value="AF10-like_CC"/>
</dbReference>
<feature type="coiled-coil region" evidence="9">
    <location>
        <begin position="759"/>
        <end position="786"/>
    </location>
</feature>
<feature type="compositionally biased region" description="Basic residues" evidence="10">
    <location>
        <begin position="600"/>
        <end position="611"/>
    </location>
</feature>
<dbReference type="CDD" id="cd15574">
    <property type="entry name" value="PHD_AF10_AF17"/>
    <property type="match status" value="1"/>
</dbReference>
<dbReference type="InterPro" id="IPR034732">
    <property type="entry name" value="EPHD"/>
</dbReference>
<dbReference type="OrthoDB" id="20839at2759"/>
<organism evidence="13 14">
    <name type="scientific">Chionoecetes opilio</name>
    <name type="common">Atlantic snow crab</name>
    <name type="synonym">Cancer opilio</name>
    <dbReference type="NCBI Taxonomy" id="41210"/>
    <lineage>
        <taxon>Eukaryota</taxon>
        <taxon>Metazoa</taxon>
        <taxon>Ecdysozoa</taxon>
        <taxon>Arthropoda</taxon>
        <taxon>Crustacea</taxon>
        <taxon>Multicrustacea</taxon>
        <taxon>Malacostraca</taxon>
        <taxon>Eumalacostraca</taxon>
        <taxon>Eucarida</taxon>
        <taxon>Decapoda</taxon>
        <taxon>Pleocyemata</taxon>
        <taxon>Brachyura</taxon>
        <taxon>Eubrachyura</taxon>
        <taxon>Majoidea</taxon>
        <taxon>Majidae</taxon>
        <taxon>Chionoecetes</taxon>
    </lineage>
</organism>
<reference evidence="13" key="1">
    <citation type="submission" date="2020-07" db="EMBL/GenBank/DDBJ databases">
        <title>The High-quality genome of the commercially important snow crab, Chionoecetes opilio.</title>
        <authorList>
            <person name="Jeong J.-H."/>
            <person name="Ryu S."/>
        </authorList>
    </citation>
    <scope>NUCLEOTIDE SEQUENCE</scope>
    <source>
        <strain evidence="13">MADBK_172401_WGS</strain>
        <tissue evidence="13">Digestive gland</tissue>
    </source>
</reference>
<feature type="domain" description="PHD-type" evidence="11">
    <location>
        <begin position="12"/>
        <end position="64"/>
    </location>
</feature>
<proteinExistence type="predicted"/>
<evidence type="ECO:0000256" key="4">
    <source>
        <dbReference type="ARBA" id="ARBA00022737"/>
    </source>
</evidence>
<dbReference type="InterPro" id="IPR049781">
    <property type="entry name" value="AF10/AF17_PHD"/>
</dbReference>
<feature type="region of interest" description="Disordered" evidence="10">
    <location>
        <begin position="439"/>
        <end position="513"/>
    </location>
</feature>
<feature type="compositionally biased region" description="Polar residues" evidence="10">
    <location>
        <begin position="847"/>
        <end position="858"/>
    </location>
</feature>
<keyword evidence="3" id="KW-0479">Metal-binding</keyword>
<dbReference type="GO" id="GO:0031491">
    <property type="term" value="F:nucleosome binding"/>
    <property type="evidence" value="ECO:0007669"/>
    <property type="project" value="TreeGrafter"/>
</dbReference>
<feature type="compositionally biased region" description="Basic and acidic residues" evidence="10">
    <location>
        <begin position="479"/>
        <end position="491"/>
    </location>
</feature>
<feature type="region of interest" description="Disordered" evidence="10">
    <location>
        <begin position="207"/>
        <end position="303"/>
    </location>
</feature>
<keyword evidence="6" id="KW-0862">Zinc</keyword>
<dbReference type="InterPro" id="IPR019786">
    <property type="entry name" value="Zinc_finger_PHD-type_CS"/>
</dbReference>
<dbReference type="PANTHER" id="PTHR13793:SF164">
    <property type="entry name" value="ALHAMBRA, ISOFORM P"/>
    <property type="match status" value="1"/>
</dbReference>
<evidence type="ECO:0000256" key="9">
    <source>
        <dbReference type="SAM" id="Coils"/>
    </source>
</evidence>
<dbReference type="GO" id="GO:0008270">
    <property type="term" value="F:zinc ion binding"/>
    <property type="evidence" value="ECO:0007669"/>
    <property type="project" value="UniProtKB-KW"/>
</dbReference>
<dbReference type="InterPro" id="IPR011011">
    <property type="entry name" value="Znf_FYVE_PHD"/>
</dbReference>
<evidence type="ECO:0000256" key="7">
    <source>
        <dbReference type="ARBA" id="ARBA00023242"/>
    </source>
</evidence>
<evidence type="ECO:0000256" key="5">
    <source>
        <dbReference type="ARBA" id="ARBA00022771"/>
    </source>
</evidence>
<evidence type="ECO:0000259" key="12">
    <source>
        <dbReference type="PROSITE" id="PS51805"/>
    </source>
</evidence>
<evidence type="ECO:0000256" key="8">
    <source>
        <dbReference type="PROSITE-ProRule" id="PRU00146"/>
    </source>
</evidence>
<dbReference type="PROSITE" id="PS01359">
    <property type="entry name" value="ZF_PHD_1"/>
    <property type="match status" value="1"/>
</dbReference>
<feature type="compositionally biased region" description="Pro residues" evidence="10">
    <location>
        <begin position="1029"/>
        <end position="1070"/>
    </location>
</feature>
<keyword evidence="2" id="KW-0597">Phosphoprotein</keyword>
<feature type="compositionally biased region" description="Low complexity" evidence="10">
    <location>
        <begin position="289"/>
        <end position="298"/>
    </location>
</feature>
<evidence type="ECO:0000259" key="11">
    <source>
        <dbReference type="PROSITE" id="PS50016"/>
    </source>
</evidence>
<dbReference type="PROSITE" id="PS50016">
    <property type="entry name" value="ZF_PHD_2"/>
    <property type="match status" value="1"/>
</dbReference>
<gene>
    <name evidence="13" type="primary">Mllt10</name>
    <name evidence="13" type="ORF">GWK47_034702</name>
</gene>
<dbReference type="GO" id="GO:0006357">
    <property type="term" value="P:regulation of transcription by RNA polymerase II"/>
    <property type="evidence" value="ECO:0007669"/>
    <property type="project" value="TreeGrafter"/>
</dbReference>
<sequence>MKPKQEDPKEMVGGCCVCSDENGWTENPLVYCDGQGCSVAVHQACYGIVTVPTGAWFCRKCESQERAARVHSGGRRIFSQRCELCPSKDGALKRTDSGGWAHVVCALYIPEVRFGNVTTMEPIMLQLIPQERFNKSCYICEESSKESRAVIGACMQCNKSGCKQHFHVTCAQSMGLLCEEAGNYLDNVKYCGYCQYHFSKLRKGSHVKTIPPYRPVPPEAGTSDDDKTAGAIDSRDPKSKKRTGRPPGVKPTTAGREGKLGDILGAGNSSSVPAGTGELHDRVPLSEDSPSTTPGSSGISLGATSASIVPSTIKTERTTKVTEPSLAVAVSQTMTTVTKTVAAVTVSAFASNTASCAPPPQTTSSLTSTFPTSLSSVATPFTHTGVSSTPTLLTTSPSISTTVSSLSSSISSSLSSSMSSLSSIISSVPSSIMTTASSLARPRLSETQAPSTTSHESASQISLTHNHSTTQLHHALPMEVDKEKDKLQERNRKLRRNGPRTPSGNSNFGDTESIVSNDEVQSSDLVLNICEEKNLSVEKESNKVPSKPLDSSDDGGSLNVQFTPNIGAESVSDPFVPTLADFNTNEPSKRRRSGSQERGRRSKRGMSKRGRPGGGRDTGGRDSGASSPDSFTSESAPAPKRGRKKVDSKESLASVITNGIGANTLLLGNQLNPSSAVAQKMTDTLHAELEAHSIYKDEDKNSNLLVGPVLPGKKENTNGSNMATSTQPPPFPQSLEQLLERQWEQGSQFLMEQAQHFDIASLLSCLHQLRQENVRLEETVSSLISRRDHLLAVNARLSVPLSSPTPASTASLVGVNPTPPSLSASSNSSSSSSSTSVPALTTSVPSHNLNPRPSSRGSAPTPLPPRPHSQGHHQAGGNNHSVAPPSSGGGGGHRGASPHDRRGPSPQDRRGTSPHDRRPPPPPVPVENGLGEPEYRYRSPGTEHRQQSPMLPPGAQPSPTSLRHSPAGGNYHPSVSPHGVGSPSPSAGVPHGHPPTSHGPPPHHSMPPSHGPPGHGPSGQGPQSHGSPHGPPPHGPPPHGPPPHGPPPHGPPPHGPPPHGAPPHGPPPPMVSVAPNSAHSVAISRQSDHRGEMVRLHTGPPPPPQHPGPNLGPAGYSVYQMVSPVPGPHHSPVPPMNQPHPPPHAQVMRRDLVESGRGATGNMEKR</sequence>
<accession>A0A8J5CZT4</accession>